<proteinExistence type="predicted"/>
<dbReference type="EMBL" id="PHNJ01000001">
    <property type="protein sequence ID" value="TYL40339.1"/>
    <property type="molecule type" value="Genomic_DNA"/>
</dbReference>
<dbReference type="InterPro" id="IPR006311">
    <property type="entry name" value="TAT_signal"/>
</dbReference>
<protein>
    <submittedName>
        <fullName evidence="2">Uncharacterized protein</fullName>
    </submittedName>
</protein>
<keyword evidence="3" id="KW-1185">Reference proteome</keyword>
<dbReference type="AlphaFoldDB" id="A0A8J8Q722"/>
<evidence type="ECO:0000313" key="2">
    <source>
        <dbReference type="EMBL" id="TYL40339.1"/>
    </source>
</evidence>
<dbReference type="PROSITE" id="PS51318">
    <property type="entry name" value="TAT"/>
    <property type="match status" value="1"/>
</dbReference>
<comment type="caution">
    <text evidence="2">The sequence shown here is derived from an EMBL/GenBank/DDBJ whole genome shotgun (WGS) entry which is preliminary data.</text>
</comment>
<feature type="region of interest" description="Disordered" evidence="1">
    <location>
        <begin position="153"/>
        <end position="207"/>
    </location>
</feature>
<gene>
    <name evidence="2" type="ORF">CV102_01820</name>
</gene>
<sequence>MARINRRRFLQTTAVGATLGTATTAATAEEWATGYVSTRDHFDCDGNALEEKDHYETNDVPCFDRGCEDDLLVHVHGWKNKDEGDAKGAFENAEAHLHEGGYEGEVIGWWWDSDCSWETSKDIAWWNGKKLAQFVRDYRHLHGDDPTVRITKTSSPAFETPSVGRTTTSIGRTTFSAGTRTTGPSGTTRSGNTAPRTAVPVTSTTGT</sequence>
<name>A0A8J8Q722_9EURY</name>
<dbReference type="RefSeq" id="WP_148856128.1">
    <property type="nucleotide sequence ID" value="NZ_PHNJ01000001.1"/>
</dbReference>
<reference evidence="2" key="1">
    <citation type="submission" date="2017-11" db="EMBL/GenBank/DDBJ databases">
        <authorList>
            <person name="Kajale S.C."/>
            <person name="Sharma A."/>
        </authorList>
    </citation>
    <scope>NUCLEOTIDE SEQUENCE</scope>
    <source>
        <strain evidence="2">LS1_42</strain>
    </source>
</reference>
<feature type="compositionally biased region" description="Polar residues" evidence="1">
    <location>
        <begin position="153"/>
        <end position="177"/>
    </location>
</feature>
<dbReference type="Proteomes" id="UP000766904">
    <property type="component" value="Unassembled WGS sequence"/>
</dbReference>
<evidence type="ECO:0000313" key="3">
    <source>
        <dbReference type="Proteomes" id="UP000766904"/>
    </source>
</evidence>
<evidence type="ECO:0000256" key="1">
    <source>
        <dbReference type="SAM" id="MobiDB-lite"/>
    </source>
</evidence>
<organism evidence="2 3">
    <name type="scientific">Natronococcus pandeyae</name>
    <dbReference type="NCBI Taxonomy" id="2055836"/>
    <lineage>
        <taxon>Archaea</taxon>
        <taxon>Methanobacteriati</taxon>
        <taxon>Methanobacteriota</taxon>
        <taxon>Stenosarchaea group</taxon>
        <taxon>Halobacteria</taxon>
        <taxon>Halobacteriales</taxon>
        <taxon>Natrialbaceae</taxon>
        <taxon>Natronococcus</taxon>
    </lineage>
</organism>
<dbReference type="OrthoDB" id="11236at2157"/>
<feature type="compositionally biased region" description="Low complexity" evidence="1">
    <location>
        <begin position="178"/>
        <end position="193"/>
    </location>
</feature>
<accession>A0A8J8Q722</accession>